<organism evidence="2">
    <name type="scientific">uncultured Sulfurovum sp</name>
    <dbReference type="NCBI Taxonomy" id="269237"/>
    <lineage>
        <taxon>Bacteria</taxon>
        <taxon>Pseudomonadati</taxon>
        <taxon>Campylobacterota</taxon>
        <taxon>Epsilonproteobacteria</taxon>
        <taxon>Campylobacterales</taxon>
        <taxon>Sulfurovaceae</taxon>
        <taxon>Sulfurovum</taxon>
        <taxon>environmental samples</taxon>
    </lineage>
</organism>
<dbReference type="Pfam" id="PF13518">
    <property type="entry name" value="HTH_28"/>
    <property type="match status" value="1"/>
</dbReference>
<sequence length="143" mass="16813">MGKIKRLEIDETTSVVIREIIKEDHRYRVRKRANAILYKSQEYSVKEIANLLEVRADTVYEWICKYELEGVESFYDKQGRGRKSILKDSDADRIREQVINSPSVPVANAKVREKLKIFVHDNTLKNYLKKTQIELHKSKESTT</sequence>
<accession>A0A6S6TN57</accession>
<gene>
    <name evidence="2" type="ORF">HELGO_WM96133</name>
</gene>
<feature type="domain" description="Insertion element IS150 protein InsJ-like helix-turn-helix" evidence="1">
    <location>
        <begin position="32"/>
        <end position="82"/>
    </location>
</feature>
<evidence type="ECO:0000259" key="1">
    <source>
        <dbReference type="Pfam" id="PF13518"/>
    </source>
</evidence>
<dbReference type="InterPro" id="IPR009057">
    <property type="entry name" value="Homeodomain-like_sf"/>
</dbReference>
<dbReference type="InterPro" id="IPR055247">
    <property type="entry name" value="InsJ-like_HTH"/>
</dbReference>
<proteinExistence type="predicted"/>
<evidence type="ECO:0000313" key="2">
    <source>
        <dbReference type="EMBL" id="CAA6816396.1"/>
    </source>
</evidence>
<dbReference type="SUPFAM" id="SSF46689">
    <property type="entry name" value="Homeodomain-like"/>
    <property type="match status" value="1"/>
</dbReference>
<dbReference type="EMBL" id="CACVAS010000083">
    <property type="protein sequence ID" value="CAA6816396.1"/>
    <property type="molecule type" value="Genomic_DNA"/>
</dbReference>
<name>A0A6S6TN57_9BACT</name>
<reference evidence="2" key="1">
    <citation type="submission" date="2020-01" db="EMBL/GenBank/DDBJ databases">
        <authorList>
            <person name="Meier V. D."/>
            <person name="Meier V D."/>
        </authorList>
    </citation>
    <scope>NUCLEOTIDE SEQUENCE</scope>
    <source>
        <strain evidence="2">HLG_WM_MAG_01</strain>
    </source>
</reference>
<dbReference type="AlphaFoldDB" id="A0A6S6TN57"/>
<protein>
    <recommendedName>
        <fullName evidence="1">Insertion element IS150 protein InsJ-like helix-turn-helix domain-containing protein</fullName>
    </recommendedName>
</protein>